<proteinExistence type="predicted"/>
<dbReference type="SUPFAM" id="SSF81321">
    <property type="entry name" value="Family A G protein-coupled receptor-like"/>
    <property type="match status" value="1"/>
</dbReference>
<protein>
    <recommendedName>
        <fullName evidence="11">G protein-coupled receptor</fullName>
    </recommendedName>
</protein>
<evidence type="ECO:0000256" key="1">
    <source>
        <dbReference type="ARBA" id="ARBA00004141"/>
    </source>
</evidence>
<feature type="transmembrane region" description="Helical" evidence="6">
    <location>
        <begin position="205"/>
        <end position="225"/>
    </location>
</feature>
<feature type="transmembrane region" description="Helical" evidence="6">
    <location>
        <begin position="117"/>
        <end position="138"/>
    </location>
</feature>
<dbReference type="Proteomes" id="UP001285354">
    <property type="component" value="Unassembled WGS sequence"/>
</dbReference>
<reference evidence="9" key="1">
    <citation type="submission" date="2023-06" db="EMBL/GenBank/DDBJ databases">
        <title>Draft genome of Marssonina rosae.</title>
        <authorList>
            <person name="Cheng Q."/>
        </authorList>
    </citation>
    <scope>NUCLEOTIDE SEQUENCE</scope>
    <source>
        <strain evidence="9">R4</strain>
    </source>
</reference>
<evidence type="ECO:0000259" key="7">
    <source>
        <dbReference type="Pfam" id="PF11710"/>
    </source>
</evidence>
<feature type="region of interest" description="Disordered" evidence="5">
    <location>
        <begin position="243"/>
        <end position="273"/>
    </location>
</feature>
<evidence type="ECO:0000259" key="8">
    <source>
        <dbReference type="Pfam" id="PF11970"/>
    </source>
</evidence>
<sequence length="617" mass="70021">MMVALPSGAVSAVHLGELVHRGLGDSNHTGSASSLTSEQKNTLQILAMTCSAVSVASSVLTFYWFMKMRRSFRHDLIMLLIQSDMFKALGFTIYPIVVFVDGPVQDASTFCQVNGFMTALGIEASDFAVLMIAIHSALYIFRPRSTGSEGGLYPYRKFAYMLWIVFPVLMASLAFVNHRHAYVSEGTYCYLPVRPFWYRLALDWIPRYLIFVFILAIYASIYFYVGYKFKDFDRLTNRIPQTKRNSRGSVEKRPRKSSSRRDRATVPHTPNLTYHGLISEPSQDAMTETAVRKPSVSTMDSYGSKLWYARTGPHRFMWQSFSAPDHSSSTPPSEGSLAEVDSFEGPATPRPLPPTFPRSISPTNESDSDMPSRATSWRDGFVRRFSPYNSSSNNTAARHSVVDIFTVLRSHPDRSSRSMSISQLRLTNSRGQTVADAELARTRDKIHRQLRFLFIYPMVYIGMWILPFVSHGLQYSDRFAIDPPFAITCCTTVSICMQAAVDAWLFSTREKPWRHIPGTDGGFWVSLKFWSDWTGFRKRGVRHGPGRTREEAVREARAAYWRRDEELAQRRHEAGSVTGTGKRDSARKERSEWWQSVVVDETISPMGEDVTNPMGRS</sequence>
<feature type="domain" description="Glucose receptor Git3-like N-terminal" evidence="7">
    <location>
        <begin position="42"/>
        <end position="231"/>
    </location>
</feature>
<dbReference type="EMBL" id="JAUBYV010000003">
    <property type="protein sequence ID" value="KAK2627686.1"/>
    <property type="molecule type" value="Genomic_DNA"/>
</dbReference>
<dbReference type="AlphaFoldDB" id="A0AAD9T1U7"/>
<feature type="transmembrane region" description="Helical" evidence="6">
    <location>
        <begin position="485"/>
        <end position="506"/>
    </location>
</feature>
<organism evidence="9 10">
    <name type="scientific">Diplocarpon rosae</name>
    <dbReference type="NCBI Taxonomy" id="946125"/>
    <lineage>
        <taxon>Eukaryota</taxon>
        <taxon>Fungi</taxon>
        <taxon>Dikarya</taxon>
        <taxon>Ascomycota</taxon>
        <taxon>Pezizomycotina</taxon>
        <taxon>Leotiomycetes</taxon>
        <taxon>Helotiales</taxon>
        <taxon>Drepanopezizaceae</taxon>
        <taxon>Diplocarpon</taxon>
    </lineage>
</organism>
<dbReference type="PANTHER" id="PTHR23112">
    <property type="entry name" value="G PROTEIN-COUPLED RECEPTOR 157-RELATED"/>
    <property type="match status" value="1"/>
</dbReference>
<feature type="transmembrane region" description="Helical" evidence="6">
    <location>
        <begin position="453"/>
        <end position="473"/>
    </location>
</feature>
<accession>A0AAD9T1U7</accession>
<feature type="compositionally biased region" description="Polar residues" evidence="5">
    <location>
        <begin position="322"/>
        <end position="333"/>
    </location>
</feature>
<evidence type="ECO:0000256" key="2">
    <source>
        <dbReference type="ARBA" id="ARBA00022692"/>
    </source>
</evidence>
<comment type="caution">
    <text evidence="9">The sequence shown here is derived from an EMBL/GenBank/DDBJ whole genome shotgun (WGS) entry which is preliminary data.</text>
</comment>
<keyword evidence="2 6" id="KW-0812">Transmembrane</keyword>
<dbReference type="GO" id="GO:0007189">
    <property type="term" value="P:adenylate cyclase-activating G protein-coupled receptor signaling pathway"/>
    <property type="evidence" value="ECO:0007669"/>
    <property type="project" value="TreeGrafter"/>
</dbReference>
<keyword evidence="3 6" id="KW-1133">Transmembrane helix</keyword>
<evidence type="ECO:0008006" key="11">
    <source>
        <dbReference type="Google" id="ProtNLM"/>
    </source>
</evidence>
<evidence type="ECO:0000313" key="9">
    <source>
        <dbReference type="EMBL" id="KAK2627686.1"/>
    </source>
</evidence>
<dbReference type="InterPro" id="IPR023041">
    <property type="entry name" value="Glucose_rcpt_Git3-like_N"/>
</dbReference>
<name>A0AAD9T1U7_9HELO</name>
<evidence type="ECO:0000256" key="4">
    <source>
        <dbReference type="ARBA" id="ARBA00023136"/>
    </source>
</evidence>
<dbReference type="Gene3D" id="1.20.1070.10">
    <property type="entry name" value="Rhodopsin 7-helix transmembrane proteins"/>
    <property type="match status" value="1"/>
</dbReference>
<dbReference type="Pfam" id="PF11710">
    <property type="entry name" value="Git3"/>
    <property type="match status" value="1"/>
</dbReference>
<evidence type="ECO:0000256" key="6">
    <source>
        <dbReference type="SAM" id="Phobius"/>
    </source>
</evidence>
<dbReference type="GO" id="GO:0005886">
    <property type="term" value="C:plasma membrane"/>
    <property type="evidence" value="ECO:0007669"/>
    <property type="project" value="TreeGrafter"/>
</dbReference>
<feature type="domain" description="G protein-coupled receptor GPR1/2/3 C-terminal" evidence="8">
    <location>
        <begin position="441"/>
        <end position="515"/>
    </location>
</feature>
<feature type="region of interest" description="Disordered" evidence="5">
    <location>
        <begin position="322"/>
        <end position="375"/>
    </location>
</feature>
<dbReference type="Pfam" id="PF11970">
    <property type="entry name" value="GPR_Gpa2_C"/>
    <property type="match status" value="1"/>
</dbReference>
<dbReference type="GO" id="GO:0004930">
    <property type="term" value="F:G protein-coupled receptor activity"/>
    <property type="evidence" value="ECO:0007669"/>
    <property type="project" value="TreeGrafter"/>
</dbReference>
<evidence type="ECO:0000256" key="5">
    <source>
        <dbReference type="SAM" id="MobiDB-lite"/>
    </source>
</evidence>
<dbReference type="PANTHER" id="PTHR23112:SF37">
    <property type="entry name" value="G PROTEIN-COUPLED RECEPTOR GPR1"/>
    <property type="match status" value="1"/>
</dbReference>
<feature type="transmembrane region" description="Helical" evidence="6">
    <location>
        <begin position="158"/>
        <end position="176"/>
    </location>
</feature>
<evidence type="ECO:0000256" key="3">
    <source>
        <dbReference type="ARBA" id="ARBA00022989"/>
    </source>
</evidence>
<evidence type="ECO:0000313" key="10">
    <source>
        <dbReference type="Proteomes" id="UP001285354"/>
    </source>
</evidence>
<dbReference type="InterPro" id="IPR022596">
    <property type="entry name" value="GPR1/2/3_C"/>
</dbReference>
<keyword evidence="10" id="KW-1185">Reference proteome</keyword>
<keyword evidence="4 6" id="KW-0472">Membrane</keyword>
<feature type="transmembrane region" description="Helical" evidence="6">
    <location>
        <begin position="45"/>
        <end position="65"/>
    </location>
</feature>
<comment type="subcellular location">
    <subcellularLocation>
        <location evidence="1">Membrane</location>
        <topology evidence="1">Multi-pass membrane protein</topology>
    </subcellularLocation>
</comment>
<feature type="transmembrane region" description="Helical" evidence="6">
    <location>
        <begin position="77"/>
        <end position="97"/>
    </location>
</feature>
<gene>
    <name evidence="9" type="ORF">QTJ16_002332</name>
</gene>